<proteinExistence type="inferred from homology"/>
<dbReference type="Gene3D" id="3.90.10.10">
    <property type="entry name" value="Cytochrome C3"/>
    <property type="match status" value="1"/>
</dbReference>
<comment type="caution">
    <text evidence="16">The sequence shown here is derived from an EMBL/GenBank/DDBJ whole genome shotgun (WGS) entry which is preliminary data.</text>
</comment>
<dbReference type="GO" id="GO:0042279">
    <property type="term" value="F:nitrite reductase (cytochrome, ammonia-forming) activity"/>
    <property type="evidence" value="ECO:0007669"/>
    <property type="project" value="UniProtKB-EC"/>
</dbReference>
<feature type="transmembrane region" description="Helical" evidence="14">
    <location>
        <begin position="12"/>
        <end position="30"/>
    </location>
</feature>
<reference evidence="16" key="1">
    <citation type="journal article" date="2014" name="Int. J. Syst. Evol. Microbiol.">
        <title>Complete genome sequence of Corynebacterium casei LMG S-19264T (=DSM 44701T), isolated from a smear-ripened cheese.</title>
        <authorList>
            <consortium name="US DOE Joint Genome Institute (JGI-PGF)"/>
            <person name="Walter F."/>
            <person name="Albersmeier A."/>
            <person name="Kalinowski J."/>
            <person name="Ruckert C."/>
        </authorList>
    </citation>
    <scope>NUCLEOTIDE SEQUENCE</scope>
    <source>
        <strain evidence="16">KCTC 12711</strain>
    </source>
</reference>
<evidence type="ECO:0000256" key="5">
    <source>
        <dbReference type="ARBA" id="ARBA00022448"/>
    </source>
</evidence>
<keyword evidence="6" id="KW-0349">Heme</keyword>
<evidence type="ECO:0000313" key="16">
    <source>
        <dbReference type="EMBL" id="GHA00260.1"/>
    </source>
</evidence>
<comment type="similarity">
    <text evidence="3">Belongs to the cytochrome c-552 family.</text>
</comment>
<dbReference type="Proteomes" id="UP000614811">
    <property type="component" value="Unassembled WGS sequence"/>
</dbReference>
<dbReference type="GO" id="GO:0030288">
    <property type="term" value="C:outer membrane-bounded periplasmic space"/>
    <property type="evidence" value="ECO:0007669"/>
    <property type="project" value="TreeGrafter"/>
</dbReference>
<keyword evidence="8" id="KW-0732">Signal</keyword>
<name>A0A918RK36_9GAMM</name>
<evidence type="ECO:0000256" key="10">
    <source>
        <dbReference type="ARBA" id="ARBA00022982"/>
    </source>
</evidence>
<dbReference type="GO" id="GO:0020037">
    <property type="term" value="F:heme binding"/>
    <property type="evidence" value="ECO:0007669"/>
    <property type="project" value="TreeGrafter"/>
</dbReference>
<dbReference type="InterPro" id="IPR003321">
    <property type="entry name" value="Cyt_c552"/>
</dbReference>
<evidence type="ECO:0000256" key="14">
    <source>
        <dbReference type="SAM" id="Phobius"/>
    </source>
</evidence>
<evidence type="ECO:0000256" key="4">
    <source>
        <dbReference type="ARBA" id="ARBA00011887"/>
    </source>
</evidence>
<comment type="catalytic activity">
    <reaction evidence="13">
        <text>6 Fe(III)-[cytochrome c] + NH4(+) + 2 H2O = 6 Fe(II)-[cytochrome c] + nitrite + 8 H(+)</text>
        <dbReference type="Rhea" id="RHEA:13089"/>
        <dbReference type="Rhea" id="RHEA-COMP:10350"/>
        <dbReference type="Rhea" id="RHEA-COMP:14399"/>
        <dbReference type="ChEBI" id="CHEBI:15377"/>
        <dbReference type="ChEBI" id="CHEBI:15378"/>
        <dbReference type="ChEBI" id="CHEBI:16301"/>
        <dbReference type="ChEBI" id="CHEBI:28938"/>
        <dbReference type="ChEBI" id="CHEBI:29033"/>
        <dbReference type="ChEBI" id="CHEBI:29034"/>
        <dbReference type="EC" id="1.7.2.2"/>
    </reaction>
</comment>
<keyword evidence="11" id="KW-0560">Oxidoreductase</keyword>
<keyword evidence="9" id="KW-0106">Calcium</keyword>
<accession>A0A918RK36</accession>
<keyword evidence="5" id="KW-0813">Transport</keyword>
<evidence type="ECO:0000256" key="11">
    <source>
        <dbReference type="ARBA" id="ARBA00023002"/>
    </source>
</evidence>
<keyword evidence="17" id="KW-1185">Reference proteome</keyword>
<dbReference type="InterPro" id="IPR012286">
    <property type="entry name" value="Tetrahaem_cytochrome"/>
</dbReference>
<dbReference type="GO" id="GO:0019645">
    <property type="term" value="P:anaerobic electron transport chain"/>
    <property type="evidence" value="ECO:0007669"/>
    <property type="project" value="TreeGrafter"/>
</dbReference>
<sequence>MRFFQRVGFLQYGAAVTLLLSAFLGYNLFVGGKDLFLPGSSTKGHHQIEAQCDVCHATPFDTDDAMQQACLSCHSDALQKARDTHPMKKFTDPRNADLLASLDATQCVTCHIEHSPEVTGQFGVTLPPDFCYYCHQQIAEERPSHEEFEFNTCGNAGCHNFHDNKALYESFLAKHIDKPALLSEARLRVPNAFAVWQQRNPDAAPLPATAHDGSEIPGTEPALISAWQSSLHAQVGANCSSCHANPLARTDSTASSWRSGHDLSVASCTDCHTAQVDGFKQGLHGMRLASELPPLKVSDARLPMHTDAAHKSLTCSSCHDPHQPDLQFAATEACLGCHADEHSLNYTKSAHSTLWRQEVAGQVDAGVGVSCASCHMPRIKKGKLVSVEHNQSLTLEPNSKMIRPVCLECHGLEYSIAALSDRNLIRRNFSGAFDATHPSFALVRERIAAKKAQKQRARATKSNQ</sequence>
<dbReference type="PANTHER" id="PTHR30633:SF0">
    <property type="entry name" value="CYTOCHROME C-552"/>
    <property type="match status" value="1"/>
</dbReference>
<evidence type="ECO:0000256" key="13">
    <source>
        <dbReference type="ARBA" id="ARBA00049131"/>
    </source>
</evidence>
<evidence type="ECO:0000256" key="2">
    <source>
        <dbReference type="ARBA" id="ARBA00004196"/>
    </source>
</evidence>
<keyword evidence="14" id="KW-1133">Transmembrane helix</keyword>
<dbReference type="PANTHER" id="PTHR30633">
    <property type="entry name" value="CYTOCHROME C-552 RESPIRATORY NITRITE REDUCTASE"/>
    <property type="match status" value="1"/>
</dbReference>
<evidence type="ECO:0000256" key="9">
    <source>
        <dbReference type="ARBA" id="ARBA00022837"/>
    </source>
</evidence>
<evidence type="ECO:0000256" key="8">
    <source>
        <dbReference type="ARBA" id="ARBA00022729"/>
    </source>
</evidence>
<dbReference type="InterPro" id="IPR036280">
    <property type="entry name" value="Multihaem_cyt_sf"/>
</dbReference>
<evidence type="ECO:0000256" key="7">
    <source>
        <dbReference type="ARBA" id="ARBA00022723"/>
    </source>
</evidence>
<comment type="cofactor">
    <cofactor evidence="1">
        <name>heme c</name>
        <dbReference type="ChEBI" id="CHEBI:61717"/>
    </cofactor>
</comment>
<evidence type="ECO:0000256" key="6">
    <source>
        <dbReference type="ARBA" id="ARBA00022617"/>
    </source>
</evidence>
<comment type="subcellular location">
    <subcellularLocation>
        <location evidence="2">Cell envelope</location>
    </subcellularLocation>
</comment>
<evidence type="ECO:0000313" key="17">
    <source>
        <dbReference type="Proteomes" id="UP000614811"/>
    </source>
</evidence>
<dbReference type="RefSeq" id="WP_189398531.1">
    <property type="nucleotide sequence ID" value="NZ_BMXA01000001.1"/>
</dbReference>
<keyword evidence="14" id="KW-0472">Membrane</keyword>
<protein>
    <recommendedName>
        <fullName evidence="4">nitrite reductase (cytochrome; ammonia-forming)</fullName>
        <ecNumber evidence="4">1.7.2.2</ecNumber>
    </recommendedName>
</protein>
<dbReference type="EMBL" id="BMXA01000001">
    <property type="protein sequence ID" value="GHA00260.1"/>
    <property type="molecule type" value="Genomic_DNA"/>
</dbReference>
<evidence type="ECO:0000259" key="15">
    <source>
        <dbReference type="Pfam" id="PF14537"/>
    </source>
</evidence>
<keyword evidence="12" id="KW-0408">Iron</keyword>
<evidence type="ECO:0000256" key="3">
    <source>
        <dbReference type="ARBA" id="ARBA00009288"/>
    </source>
</evidence>
<evidence type="ECO:0000256" key="1">
    <source>
        <dbReference type="ARBA" id="ARBA00001926"/>
    </source>
</evidence>
<gene>
    <name evidence="16" type="ORF">GCM10008090_06210</name>
</gene>
<dbReference type="AlphaFoldDB" id="A0A918RK36"/>
<reference evidence="16" key="2">
    <citation type="submission" date="2020-09" db="EMBL/GenBank/DDBJ databases">
        <authorList>
            <person name="Sun Q."/>
            <person name="Kim S."/>
        </authorList>
    </citation>
    <scope>NUCLEOTIDE SEQUENCE</scope>
    <source>
        <strain evidence="16">KCTC 12711</strain>
    </source>
</reference>
<feature type="domain" description="Tetrahaem cytochrome" evidence="15">
    <location>
        <begin position="45"/>
        <end position="136"/>
    </location>
</feature>
<dbReference type="EC" id="1.7.2.2" evidence="4"/>
<organism evidence="16 17">
    <name type="scientific">Arenicella chitinivorans</name>
    <dbReference type="NCBI Taxonomy" id="1329800"/>
    <lineage>
        <taxon>Bacteria</taxon>
        <taxon>Pseudomonadati</taxon>
        <taxon>Pseudomonadota</taxon>
        <taxon>Gammaproteobacteria</taxon>
        <taxon>Arenicellales</taxon>
        <taxon>Arenicellaceae</taxon>
        <taxon>Arenicella</taxon>
    </lineage>
</organism>
<keyword evidence="7" id="KW-0479">Metal-binding</keyword>
<dbReference type="SUPFAM" id="SSF48695">
    <property type="entry name" value="Multiheme cytochromes"/>
    <property type="match status" value="1"/>
</dbReference>
<keyword evidence="10" id="KW-0249">Electron transport</keyword>
<dbReference type="Gene3D" id="1.10.1130.10">
    <property type="entry name" value="Flavocytochrome C3, Chain A"/>
    <property type="match status" value="2"/>
</dbReference>
<keyword evidence="14" id="KW-0812">Transmembrane</keyword>
<dbReference type="Pfam" id="PF14537">
    <property type="entry name" value="Cytochrom_c3_2"/>
    <property type="match status" value="1"/>
</dbReference>
<dbReference type="GO" id="GO:0046872">
    <property type="term" value="F:metal ion binding"/>
    <property type="evidence" value="ECO:0007669"/>
    <property type="project" value="UniProtKB-KW"/>
</dbReference>
<evidence type="ECO:0000256" key="12">
    <source>
        <dbReference type="ARBA" id="ARBA00023004"/>
    </source>
</evidence>